<reference evidence="4 5" key="1">
    <citation type="submission" date="2024-01" db="EMBL/GenBank/DDBJ databases">
        <title>Genome assemblies of Stephania.</title>
        <authorList>
            <person name="Yang L."/>
        </authorList>
    </citation>
    <scope>NUCLEOTIDE SEQUENCE [LARGE SCALE GENOMIC DNA]</scope>
    <source>
        <strain evidence="4">QJT</strain>
        <tissue evidence="4">Leaf</tissue>
    </source>
</reference>
<evidence type="ECO:0000256" key="1">
    <source>
        <dbReference type="ARBA" id="ARBA00022737"/>
    </source>
</evidence>
<evidence type="ECO:0000259" key="3">
    <source>
        <dbReference type="Pfam" id="PF23559"/>
    </source>
</evidence>
<gene>
    <name evidence="4" type="ORF">Sjap_008959</name>
</gene>
<dbReference type="AlphaFoldDB" id="A0AAP0JRD9"/>
<dbReference type="GO" id="GO:0098542">
    <property type="term" value="P:defense response to other organism"/>
    <property type="evidence" value="ECO:0007669"/>
    <property type="project" value="TreeGrafter"/>
</dbReference>
<dbReference type="Gene3D" id="1.10.8.430">
    <property type="entry name" value="Helical domain of apoptotic protease-activating factors"/>
    <property type="match status" value="1"/>
</dbReference>
<dbReference type="Pfam" id="PF23559">
    <property type="entry name" value="WHD_DRP"/>
    <property type="match status" value="1"/>
</dbReference>
<dbReference type="PANTHER" id="PTHR23155">
    <property type="entry name" value="DISEASE RESISTANCE PROTEIN RP"/>
    <property type="match status" value="1"/>
</dbReference>
<dbReference type="InterPro" id="IPR027417">
    <property type="entry name" value="P-loop_NTPase"/>
</dbReference>
<dbReference type="InterPro" id="IPR058922">
    <property type="entry name" value="WHD_DRP"/>
</dbReference>
<evidence type="ECO:0000313" key="5">
    <source>
        <dbReference type="Proteomes" id="UP001417504"/>
    </source>
</evidence>
<feature type="domain" description="Disease resistance protein winged helix" evidence="3">
    <location>
        <begin position="133"/>
        <end position="188"/>
    </location>
</feature>
<sequence length="225" mass="26160">MVMWAAKIVVTIRQEIVALTIRSHCIHHLQLLSDDQCSSLFESRAFIQGEPKTPNLVEIGKEIVKKCKGVPLVVKVLGGLMRSKRTEKEWLAIRDGEFWELGADVQKQVIEILKLSYNNLPPKVRQCFSYCSIFPKDYEIQKHEVIQLWMAQGFLQISKEGELMEDEGEEFIRILCTISFLQIAAERETSKGTELIYKCMTWYMILPNIFLDLSAKLWWMLKMTK</sequence>
<protein>
    <recommendedName>
        <fullName evidence="3">Disease resistance protein winged helix domain-containing protein</fullName>
    </recommendedName>
</protein>
<keyword evidence="2" id="KW-0611">Plant defense</keyword>
<dbReference type="InterPro" id="IPR036388">
    <property type="entry name" value="WH-like_DNA-bd_sf"/>
</dbReference>
<accession>A0AAP0JRD9</accession>
<evidence type="ECO:0000256" key="2">
    <source>
        <dbReference type="ARBA" id="ARBA00022821"/>
    </source>
</evidence>
<proteinExistence type="predicted"/>
<dbReference type="SUPFAM" id="SSF52540">
    <property type="entry name" value="P-loop containing nucleoside triphosphate hydrolases"/>
    <property type="match status" value="1"/>
</dbReference>
<keyword evidence="5" id="KW-1185">Reference proteome</keyword>
<comment type="caution">
    <text evidence="4">The sequence shown here is derived from an EMBL/GenBank/DDBJ whole genome shotgun (WGS) entry which is preliminary data.</text>
</comment>
<dbReference type="InterPro" id="IPR044974">
    <property type="entry name" value="Disease_R_plants"/>
</dbReference>
<dbReference type="PANTHER" id="PTHR23155:SF1205">
    <property type="entry name" value="DISEASE RESISTANCE PROTEIN RPM1"/>
    <property type="match status" value="1"/>
</dbReference>
<keyword evidence="1" id="KW-0677">Repeat</keyword>
<dbReference type="Proteomes" id="UP001417504">
    <property type="component" value="Unassembled WGS sequence"/>
</dbReference>
<dbReference type="GO" id="GO:0043531">
    <property type="term" value="F:ADP binding"/>
    <property type="evidence" value="ECO:0007669"/>
    <property type="project" value="InterPro"/>
</dbReference>
<dbReference type="Gene3D" id="1.10.10.10">
    <property type="entry name" value="Winged helix-like DNA-binding domain superfamily/Winged helix DNA-binding domain"/>
    <property type="match status" value="1"/>
</dbReference>
<evidence type="ECO:0000313" key="4">
    <source>
        <dbReference type="EMBL" id="KAK9138365.1"/>
    </source>
</evidence>
<name>A0AAP0JRD9_9MAGN</name>
<dbReference type="InterPro" id="IPR042197">
    <property type="entry name" value="Apaf_helical"/>
</dbReference>
<organism evidence="4 5">
    <name type="scientific">Stephania japonica</name>
    <dbReference type="NCBI Taxonomy" id="461633"/>
    <lineage>
        <taxon>Eukaryota</taxon>
        <taxon>Viridiplantae</taxon>
        <taxon>Streptophyta</taxon>
        <taxon>Embryophyta</taxon>
        <taxon>Tracheophyta</taxon>
        <taxon>Spermatophyta</taxon>
        <taxon>Magnoliopsida</taxon>
        <taxon>Ranunculales</taxon>
        <taxon>Menispermaceae</taxon>
        <taxon>Menispermoideae</taxon>
        <taxon>Cissampelideae</taxon>
        <taxon>Stephania</taxon>
    </lineage>
</organism>
<dbReference type="FunFam" id="1.10.10.10:FF:000322">
    <property type="entry name" value="Probable disease resistance protein At1g63360"/>
    <property type="match status" value="1"/>
</dbReference>
<dbReference type="EMBL" id="JBBNAE010000003">
    <property type="protein sequence ID" value="KAK9138365.1"/>
    <property type="molecule type" value="Genomic_DNA"/>
</dbReference>